<sequence length="69" mass="7727">GADLESQGHHAGSRRVRVREAGAYLQQCPGMQAGYTLDRLPVYRGATHRTNTHKHTHTLYTHYPTVLAD</sequence>
<reference evidence="1" key="1">
    <citation type="submission" date="2016-05" db="EMBL/GenBank/DDBJ databases">
        <authorList>
            <person name="Lavstsen T."/>
            <person name="Jespersen J.S."/>
        </authorList>
    </citation>
    <scope>NUCLEOTIDE SEQUENCE</scope>
    <source>
        <tissue evidence="1">Brain</tissue>
    </source>
</reference>
<organism evidence="1">
    <name type="scientific">Nothobranchius rachovii</name>
    <name type="common">bluefin notho</name>
    <dbReference type="NCBI Taxonomy" id="451742"/>
    <lineage>
        <taxon>Eukaryota</taxon>
        <taxon>Metazoa</taxon>
        <taxon>Chordata</taxon>
        <taxon>Craniata</taxon>
        <taxon>Vertebrata</taxon>
        <taxon>Euteleostomi</taxon>
        <taxon>Actinopterygii</taxon>
        <taxon>Neopterygii</taxon>
        <taxon>Teleostei</taxon>
        <taxon>Neoteleostei</taxon>
        <taxon>Acanthomorphata</taxon>
        <taxon>Ovalentaria</taxon>
        <taxon>Atherinomorphae</taxon>
        <taxon>Cyprinodontiformes</taxon>
        <taxon>Nothobranchiidae</taxon>
        <taxon>Nothobranchius</taxon>
    </lineage>
</organism>
<protein>
    <submittedName>
        <fullName evidence="1">Uncharacterized protein</fullName>
    </submittedName>
</protein>
<name>A0A1A8QRT3_9TELE</name>
<proteinExistence type="predicted"/>
<feature type="non-terminal residue" evidence="1">
    <location>
        <position position="69"/>
    </location>
</feature>
<dbReference type="EMBL" id="HAEI01006014">
    <property type="protein sequence ID" value="SBR95774.1"/>
    <property type="molecule type" value="Transcribed_RNA"/>
</dbReference>
<gene>
    <name evidence="1" type="primary">CABZ01071642.2</name>
</gene>
<evidence type="ECO:0000313" key="1">
    <source>
        <dbReference type="EMBL" id="SBR95774.1"/>
    </source>
</evidence>
<accession>A0A1A8QRT3</accession>
<dbReference type="AlphaFoldDB" id="A0A1A8QRT3"/>
<reference evidence="1" key="2">
    <citation type="submission" date="2016-06" db="EMBL/GenBank/DDBJ databases">
        <title>The genome of a short-lived fish provides insights into sex chromosome evolution and the genetic control of aging.</title>
        <authorList>
            <person name="Reichwald K."/>
            <person name="Felder M."/>
            <person name="Petzold A."/>
            <person name="Koch P."/>
            <person name="Groth M."/>
            <person name="Platzer M."/>
        </authorList>
    </citation>
    <scope>NUCLEOTIDE SEQUENCE</scope>
    <source>
        <tissue evidence="1">Brain</tissue>
    </source>
</reference>
<feature type="non-terminal residue" evidence="1">
    <location>
        <position position="1"/>
    </location>
</feature>